<dbReference type="Gene3D" id="3.40.50.1820">
    <property type="entry name" value="alpha/beta hydrolase"/>
    <property type="match status" value="1"/>
</dbReference>
<gene>
    <name evidence="1" type="ORF">AABB29_07820</name>
</gene>
<accession>A0ABZ2V8R1</accession>
<proteinExistence type="predicted"/>
<protein>
    <submittedName>
        <fullName evidence="1">Alpha/beta fold hydrolase</fullName>
    </submittedName>
</protein>
<organism evidence="1 2">
    <name type="scientific">Yoonia phaeophyticola</name>
    <dbReference type="NCBI Taxonomy" id="3137369"/>
    <lineage>
        <taxon>Bacteria</taxon>
        <taxon>Pseudomonadati</taxon>
        <taxon>Pseudomonadota</taxon>
        <taxon>Alphaproteobacteria</taxon>
        <taxon>Rhodobacterales</taxon>
        <taxon>Paracoccaceae</taxon>
        <taxon>Yoonia</taxon>
    </lineage>
</organism>
<name>A0ABZ2V8R1_9RHOB</name>
<dbReference type="Proteomes" id="UP001440612">
    <property type="component" value="Chromosome"/>
</dbReference>
<reference evidence="2" key="1">
    <citation type="submission" date="2024-04" db="EMBL/GenBank/DDBJ databases">
        <title>Phylogenomic analyses of a clade within the roseobacter group suggest taxonomic reassignments of species of the genera Aestuariivita, Citreicella, Loktanella, Nautella, Pelagibaca, Ruegeria, Thalassobius, Thiobacimonas and Tropicibacter, and the proposal o.</title>
        <authorList>
            <person name="Jeon C.O."/>
        </authorList>
    </citation>
    <scope>NUCLEOTIDE SEQUENCE [LARGE SCALE GENOMIC DNA]</scope>
    <source>
        <strain evidence="2">BS5-3</strain>
    </source>
</reference>
<evidence type="ECO:0000313" key="2">
    <source>
        <dbReference type="Proteomes" id="UP001440612"/>
    </source>
</evidence>
<dbReference type="EMBL" id="CP150951">
    <property type="protein sequence ID" value="WZC50517.1"/>
    <property type="molecule type" value="Genomic_DNA"/>
</dbReference>
<evidence type="ECO:0000313" key="1">
    <source>
        <dbReference type="EMBL" id="WZC50517.1"/>
    </source>
</evidence>
<dbReference type="InterPro" id="IPR029058">
    <property type="entry name" value="AB_hydrolase_fold"/>
</dbReference>
<keyword evidence="1" id="KW-0378">Hydrolase</keyword>
<dbReference type="SUPFAM" id="SSF53474">
    <property type="entry name" value="alpha/beta-Hydrolases"/>
    <property type="match status" value="1"/>
</dbReference>
<keyword evidence="2" id="KW-1185">Reference proteome</keyword>
<sequence>MTNLAQPFLMGKWANPAFTNQFRQALQNLPPATLAKRLISVLQVDVVDALKNLDVPVLYLRATKDRPIPEQMSWDFATELEQ</sequence>
<dbReference type="GO" id="GO:0016787">
    <property type="term" value="F:hydrolase activity"/>
    <property type="evidence" value="ECO:0007669"/>
    <property type="project" value="UniProtKB-KW"/>
</dbReference>
<dbReference type="RefSeq" id="WP_341368619.1">
    <property type="nucleotide sequence ID" value="NZ_CP150951.2"/>
</dbReference>